<feature type="compositionally biased region" description="Polar residues" evidence="1">
    <location>
        <begin position="204"/>
        <end position="216"/>
    </location>
</feature>
<dbReference type="Proteomes" id="UP001266305">
    <property type="component" value="Unassembled WGS sequence"/>
</dbReference>
<evidence type="ECO:0000313" key="3">
    <source>
        <dbReference type="Proteomes" id="UP001266305"/>
    </source>
</evidence>
<comment type="caution">
    <text evidence="2">The sequence shown here is derived from an EMBL/GenBank/DDBJ whole genome shotgun (WGS) entry which is preliminary data.</text>
</comment>
<name>A0ABQ9TYT8_SAGOE</name>
<accession>A0ABQ9TYT8</accession>
<protein>
    <submittedName>
        <fullName evidence="2">Uncharacterized protein</fullName>
    </submittedName>
</protein>
<dbReference type="EMBL" id="JASSZA010000018">
    <property type="protein sequence ID" value="KAK2089973.1"/>
    <property type="molecule type" value="Genomic_DNA"/>
</dbReference>
<keyword evidence="3" id="KW-1185">Reference proteome</keyword>
<evidence type="ECO:0000256" key="1">
    <source>
        <dbReference type="SAM" id="MobiDB-lite"/>
    </source>
</evidence>
<sequence>MNIRGRDSACLDRSPDKNAENQGPRRSLSDTPGQAEARISGGRACRGTALRVRGLALPDPLPGVQLRGQAACAHPGEARLAQGGGPACPQRVNGASAVSLQIQLRQPRPFSWSSQSGQEHSLNSAYKHSRLSFAEFSREPFHEAPPAICGRHWELQPLFRNRDVPAPSRPHSFPQRTLRAALLAPGTAVGTLPGLASALPASQPKLSRNQGPSLTETEAAWSRDRARPPATREIGLVTFLFHVFCDDCTGQPILHPHL</sequence>
<organism evidence="2 3">
    <name type="scientific">Saguinus oedipus</name>
    <name type="common">Cotton-top tamarin</name>
    <name type="synonym">Oedipomidas oedipus</name>
    <dbReference type="NCBI Taxonomy" id="9490"/>
    <lineage>
        <taxon>Eukaryota</taxon>
        <taxon>Metazoa</taxon>
        <taxon>Chordata</taxon>
        <taxon>Craniata</taxon>
        <taxon>Vertebrata</taxon>
        <taxon>Euteleostomi</taxon>
        <taxon>Mammalia</taxon>
        <taxon>Eutheria</taxon>
        <taxon>Euarchontoglires</taxon>
        <taxon>Primates</taxon>
        <taxon>Haplorrhini</taxon>
        <taxon>Platyrrhini</taxon>
        <taxon>Cebidae</taxon>
        <taxon>Callitrichinae</taxon>
        <taxon>Saguinus</taxon>
    </lineage>
</organism>
<reference evidence="2 3" key="1">
    <citation type="submission" date="2023-05" db="EMBL/GenBank/DDBJ databases">
        <title>B98-5 Cell Line De Novo Hybrid Assembly: An Optical Mapping Approach.</title>
        <authorList>
            <person name="Kananen K."/>
            <person name="Auerbach J.A."/>
            <person name="Kautto E."/>
            <person name="Blachly J.S."/>
        </authorList>
    </citation>
    <scope>NUCLEOTIDE SEQUENCE [LARGE SCALE GENOMIC DNA]</scope>
    <source>
        <strain evidence="2">B95-8</strain>
        <tissue evidence="2">Cell line</tissue>
    </source>
</reference>
<feature type="compositionally biased region" description="Basic and acidic residues" evidence="1">
    <location>
        <begin position="1"/>
        <end position="19"/>
    </location>
</feature>
<feature type="region of interest" description="Disordered" evidence="1">
    <location>
        <begin position="201"/>
        <end position="226"/>
    </location>
</feature>
<gene>
    <name evidence="2" type="ORF">P7K49_032639</name>
</gene>
<proteinExistence type="predicted"/>
<evidence type="ECO:0000313" key="2">
    <source>
        <dbReference type="EMBL" id="KAK2089973.1"/>
    </source>
</evidence>
<feature type="region of interest" description="Disordered" evidence="1">
    <location>
        <begin position="1"/>
        <end position="40"/>
    </location>
</feature>